<evidence type="ECO:0000313" key="3">
    <source>
        <dbReference type="Proteomes" id="UP000177050"/>
    </source>
</evidence>
<gene>
    <name evidence="2" type="ORF">A3K52_05640</name>
</gene>
<accession>A0A1F7L2A2</accession>
<comment type="caution">
    <text evidence="2">The sequence shown here is derived from an EMBL/GenBank/DDBJ whole genome shotgun (WGS) entry which is preliminary data.</text>
</comment>
<sequence>MIKKLAILLLAFLFIVPAFFYIITTSYSQSITLSEKKVIYDLPYAGILPDNPFYILKQMRDIVIELSTRDQMKKAEILLLSSDKKIHMALLLAKKGKSKLMIDTLTQAEEQSLRIPGLITSSKKQGVGPKEGFVYRLKLSNVKHREVIEELIKNLPQGKEKEMGIIFDLNNKIRKQLDTL</sequence>
<name>A0A1F7L2A2_9BACT</name>
<protein>
    <recommendedName>
        <fullName evidence="1">DUF5667 domain-containing protein</fullName>
    </recommendedName>
</protein>
<evidence type="ECO:0000259" key="1">
    <source>
        <dbReference type="Pfam" id="PF18915"/>
    </source>
</evidence>
<evidence type="ECO:0000313" key="2">
    <source>
        <dbReference type="EMBL" id="OGK74219.1"/>
    </source>
</evidence>
<organism evidence="2 3">
    <name type="scientific">Candidatus Roizmanbacteria bacterium RIFOXYD1_FULL_38_12</name>
    <dbReference type="NCBI Taxonomy" id="1802093"/>
    <lineage>
        <taxon>Bacteria</taxon>
        <taxon>Candidatus Roizmaniibacteriota</taxon>
    </lineage>
</organism>
<feature type="domain" description="DUF5667" evidence="1">
    <location>
        <begin position="46"/>
        <end position="157"/>
    </location>
</feature>
<dbReference type="Pfam" id="PF18915">
    <property type="entry name" value="DUF5667"/>
    <property type="match status" value="1"/>
</dbReference>
<dbReference type="AlphaFoldDB" id="A0A1F7L2A2"/>
<dbReference type="EMBL" id="MGBR01000001">
    <property type="protein sequence ID" value="OGK74219.1"/>
    <property type="molecule type" value="Genomic_DNA"/>
</dbReference>
<proteinExistence type="predicted"/>
<reference evidence="2 3" key="1">
    <citation type="journal article" date="2016" name="Nat. Commun.">
        <title>Thousands of microbial genomes shed light on interconnected biogeochemical processes in an aquifer system.</title>
        <authorList>
            <person name="Anantharaman K."/>
            <person name="Brown C.T."/>
            <person name="Hug L.A."/>
            <person name="Sharon I."/>
            <person name="Castelle C.J."/>
            <person name="Probst A.J."/>
            <person name="Thomas B.C."/>
            <person name="Singh A."/>
            <person name="Wilkins M.J."/>
            <person name="Karaoz U."/>
            <person name="Brodie E.L."/>
            <person name="Williams K.H."/>
            <person name="Hubbard S.S."/>
            <person name="Banfield J.F."/>
        </authorList>
    </citation>
    <scope>NUCLEOTIDE SEQUENCE [LARGE SCALE GENOMIC DNA]</scope>
</reference>
<dbReference type="Proteomes" id="UP000177050">
    <property type="component" value="Unassembled WGS sequence"/>
</dbReference>
<dbReference type="InterPro" id="IPR043725">
    <property type="entry name" value="DUF5667"/>
</dbReference>